<keyword evidence="3" id="KW-0808">Transferase</keyword>
<keyword evidence="13" id="KW-1185">Reference proteome</keyword>
<evidence type="ECO:0000256" key="3">
    <source>
        <dbReference type="ARBA" id="ARBA00022679"/>
    </source>
</evidence>
<dbReference type="EMBL" id="MU155317">
    <property type="protein sequence ID" value="KAF9475831.1"/>
    <property type="molecule type" value="Genomic_DNA"/>
</dbReference>
<accession>A0A9P5YXT7</accession>
<dbReference type="SUPFAM" id="SSF57850">
    <property type="entry name" value="RING/U-box"/>
    <property type="match status" value="2"/>
</dbReference>
<dbReference type="InterPro" id="IPR044066">
    <property type="entry name" value="TRIAD_supradom"/>
</dbReference>
<evidence type="ECO:0000256" key="8">
    <source>
        <dbReference type="ARBA" id="ARBA00022833"/>
    </source>
</evidence>
<keyword evidence="5" id="KW-0677">Repeat</keyword>
<comment type="caution">
    <text evidence="12">The sequence shown here is derived from an EMBL/GenBank/DDBJ whole genome shotgun (WGS) entry which is preliminary data.</text>
</comment>
<gene>
    <name evidence="12" type="ORF">BDN70DRAFT_813399</name>
</gene>
<dbReference type="InterPro" id="IPR031127">
    <property type="entry name" value="E3_UB_ligase_RBR"/>
</dbReference>
<dbReference type="Pfam" id="PF00097">
    <property type="entry name" value="zf-C3HC4"/>
    <property type="match status" value="1"/>
</dbReference>
<dbReference type="EC" id="2.3.2.31" evidence="2"/>
<feature type="domain" description="RING-type" evidence="10">
    <location>
        <begin position="23"/>
        <end position="70"/>
    </location>
</feature>
<dbReference type="GO" id="GO:0061630">
    <property type="term" value="F:ubiquitin protein ligase activity"/>
    <property type="evidence" value="ECO:0007669"/>
    <property type="project" value="UniProtKB-EC"/>
</dbReference>
<feature type="domain" description="RING-type" evidence="11">
    <location>
        <begin position="19"/>
        <end position="236"/>
    </location>
</feature>
<evidence type="ECO:0000313" key="12">
    <source>
        <dbReference type="EMBL" id="KAF9475831.1"/>
    </source>
</evidence>
<dbReference type="AlphaFoldDB" id="A0A9P5YXT7"/>
<dbReference type="PROSITE" id="PS50089">
    <property type="entry name" value="ZF_RING_2"/>
    <property type="match status" value="1"/>
</dbReference>
<dbReference type="InterPro" id="IPR017907">
    <property type="entry name" value="Znf_RING_CS"/>
</dbReference>
<evidence type="ECO:0000256" key="5">
    <source>
        <dbReference type="ARBA" id="ARBA00022737"/>
    </source>
</evidence>
<proteinExistence type="predicted"/>
<dbReference type="InterPro" id="IPR002867">
    <property type="entry name" value="IBR_dom"/>
</dbReference>
<evidence type="ECO:0000256" key="4">
    <source>
        <dbReference type="ARBA" id="ARBA00022723"/>
    </source>
</evidence>
<reference evidence="12" key="1">
    <citation type="submission" date="2020-11" db="EMBL/GenBank/DDBJ databases">
        <authorList>
            <consortium name="DOE Joint Genome Institute"/>
            <person name="Ahrendt S."/>
            <person name="Riley R."/>
            <person name="Andreopoulos W."/>
            <person name="Labutti K."/>
            <person name="Pangilinan J."/>
            <person name="Ruiz-Duenas F.J."/>
            <person name="Barrasa J.M."/>
            <person name="Sanchez-Garcia M."/>
            <person name="Camarero S."/>
            <person name="Miyauchi S."/>
            <person name="Serrano A."/>
            <person name="Linde D."/>
            <person name="Babiker R."/>
            <person name="Drula E."/>
            <person name="Ayuso-Fernandez I."/>
            <person name="Pacheco R."/>
            <person name="Padilla G."/>
            <person name="Ferreira P."/>
            <person name="Barriuso J."/>
            <person name="Kellner H."/>
            <person name="Castanera R."/>
            <person name="Alfaro M."/>
            <person name="Ramirez L."/>
            <person name="Pisabarro A.G."/>
            <person name="Kuo A."/>
            <person name="Tritt A."/>
            <person name="Lipzen A."/>
            <person name="He G."/>
            <person name="Yan M."/>
            <person name="Ng V."/>
            <person name="Cullen D."/>
            <person name="Martin F."/>
            <person name="Rosso M.-N."/>
            <person name="Henrissat B."/>
            <person name="Hibbett D."/>
            <person name="Martinez A.T."/>
            <person name="Grigoriev I.V."/>
        </authorList>
    </citation>
    <scope>NUCLEOTIDE SEQUENCE</scope>
    <source>
        <strain evidence="12">CIRM-BRFM 674</strain>
    </source>
</reference>
<keyword evidence="7" id="KW-0833">Ubl conjugation pathway</keyword>
<dbReference type="Proteomes" id="UP000807469">
    <property type="component" value="Unassembled WGS sequence"/>
</dbReference>
<evidence type="ECO:0000256" key="7">
    <source>
        <dbReference type="ARBA" id="ARBA00022786"/>
    </source>
</evidence>
<dbReference type="Gene3D" id="1.20.120.1750">
    <property type="match status" value="1"/>
</dbReference>
<evidence type="ECO:0000259" key="10">
    <source>
        <dbReference type="PROSITE" id="PS50089"/>
    </source>
</evidence>
<keyword evidence="8" id="KW-0862">Zinc</keyword>
<dbReference type="GO" id="GO:0016567">
    <property type="term" value="P:protein ubiquitination"/>
    <property type="evidence" value="ECO:0007669"/>
    <property type="project" value="InterPro"/>
</dbReference>
<dbReference type="Pfam" id="PF01485">
    <property type="entry name" value="IBR"/>
    <property type="match status" value="1"/>
</dbReference>
<dbReference type="InterPro" id="IPR001841">
    <property type="entry name" value="Znf_RING"/>
</dbReference>
<dbReference type="GO" id="GO:0008270">
    <property type="term" value="F:zinc ion binding"/>
    <property type="evidence" value="ECO:0007669"/>
    <property type="project" value="UniProtKB-KW"/>
</dbReference>
<dbReference type="OrthoDB" id="1431934at2759"/>
<dbReference type="InterPro" id="IPR018957">
    <property type="entry name" value="Znf_C3HC4_RING-type"/>
</dbReference>
<keyword evidence="4" id="KW-0479">Metal-binding</keyword>
<protein>
    <recommendedName>
        <fullName evidence="2">RBR-type E3 ubiquitin transferase</fullName>
        <ecNumber evidence="2">2.3.2.31</ecNumber>
    </recommendedName>
</protein>
<name>A0A9P5YXT7_9AGAR</name>
<evidence type="ECO:0000256" key="2">
    <source>
        <dbReference type="ARBA" id="ARBA00012251"/>
    </source>
</evidence>
<evidence type="ECO:0000259" key="11">
    <source>
        <dbReference type="PROSITE" id="PS51873"/>
    </source>
</evidence>
<evidence type="ECO:0000256" key="1">
    <source>
        <dbReference type="ARBA" id="ARBA00001798"/>
    </source>
</evidence>
<keyword evidence="6 9" id="KW-0863">Zinc-finger</keyword>
<evidence type="ECO:0000256" key="9">
    <source>
        <dbReference type="PROSITE-ProRule" id="PRU00175"/>
    </source>
</evidence>
<evidence type="ECO:0000313" key="13">
    <source>
        <dbReference type="Proteomes" id="UP000807469"/>
    </source>
</evidence>
<dbReference type="SMART" id="SM00184">
    <property type="entry name" value="RING"/>
    <property type="match status" value="2"/>
</dbReference>
<dbReference type="InterPro" id="IPR013083">
    <property type="entry name" value="Znf_RING/FYVE/PHD"/>
</dbReference>
<evidence type="ECO:0000256" key="6">
    <source>
        <dbReference type="ARBA" id="ARBA00022771"/>
    </source>
</evidence>
<comment type="catalytic activity">
    <reaction evidence="1">
        <text>[E2 ubiquitin-conjugating enzyme]-S-ubiquitinyl-L-cysteine + [acceptor protein]-L-lysine = [E2 ubiquitin-conjugating enzyme]-L-cysteine + [acceptor protein]-N(6)-ubiquitinyl-L-lysine.</text>
        <dbReference type="EC" id="2.3.2.31"/>
    </reaction>
</comment>
<sequence>MQTSSSRGVTPSSSDVFQGSFECIICLETLEGHNLAHFACEHTFCRECLKNHIMSELDQHHYPIICPSCKVGKRRSGQPISTVDLDMMQNLGLGEAELAVFFELQMSAHSIPIHCRKCEETMFVDRTDYQQTKIIECPLPLCNYSWCKDCSQEVVHGGPRHSCDGSKELEMLIKENGWRLCPGCEIPVQKTAGCNHMTCSAPGCNTHFCYQCGKFIIQSLISGDIRKAYKKHYRKCRLF</sequence>
<dbReference type="PROSITE" id="PS51873">
    <property type="entry name" value="TRIAD"/>
    <property type="match status" value="1"/>
</dbReference>
<dbReference type="CDD" id="cd22584">
    <property type="entry name" value="Rcat_RBR_unk"/>
    <property type="match status" value="1"/>
</dbReference>
<dbReference type="PROSITE" id="PS00518">
    <property type="entry name" value="ZF_RING_1"/>
    <property type="match status" value="1"/>
</dbReference>
<dbReference type="PANTHER" id="PTHR11685">
    <property type="entry name" value="RBR FAMILY RING FINGER AND IBR DOMAIN-CONTAINING"/>
    <property type="match status" value="1"/>
</dbReference>
<organism evidence="12 13">
    <name type="scientific">Pholiota conissans</name>
    <dbReference type="NCBI Taxonomy" id="109636"/>
    <lineage>
        <taxon>Eukaryota</taxon>
        <taxon>Fungi</taxon>
        <taxon>Dikarya</taxon>
        <taxon>Basidiomycota</taxon>
        <taxon>Agaricomycotina</taxon>
        <taxon>Agaricomycetes</taxon>
        <taxon>Agaricomycetidae</taxon>
        <taxon>Agaricales</taxon>
        <taxon>Agaricineae</taxon>
        <taxon>Strophariaceae</taxon>
        <taxon>Pholiota</taxon>
    </lineage>
</organism>
<dbReference type="Gene3D" id="3.30.40.10">
    <property type="entry name" value="Zinc/RING finger domain, C3HC4 (zinc finger)"/>
    <property type="match status" value="1"/>
</dbReference>